<dbReference type="GO" id="GO:0019722">
    <property type="term" value="P:calcium-mediated signaling"/>
    <property type="evidence" value="ECO:0007669"/>
    <property type="project" value="TreeGrafter"/>
</dbReference>
<dbReference type="PRINTS" id="PR00237">
    <property type="entry name" value="GPCRRHODOPSN"/>
</dbReference>
<dbReference type="Proteomes" id="UP001059041">
    <property type="component" value="Linkage Group LG8"/>
</dbReference>
<comment type="subcellular location">
    <subcellularLocation>
        <location evidence="1">Membrane</location>
    </subcellularLocation>
</comment>
<dbReference type="InterPro" id="IPR000276">
    <property type="entry name" value="GPCR_Rhodpsn"/>
</dbReference>
<keyword evidence="2 8" id="KW-0812">Transmembrane</keyword>
<dbReference type="EMBL" id="JAFHDT010000008">
    <property type="protein sequence ID" value="KAI7806636.1"/>
    <property type="molecule type" value="Genomic_DNA"/>
</dbReference>
<evidence type="ECO:0000256" key="5">
    <source>
        <dbReference type="ARBA" id="ARBA00023136"/>
    </source>
</evidence>
<evidence type="ECO:0000256" key="3">
    <source>
        <dbReference type="ARBA" id="ARBA00022989"/>
    </source>
</evidence>
<dbReference type="GO" id="GO:0007204">
    <property type="term" value="P:positive regulation of cytosolic calcium ion concentration"/>
    <property type="evidence" value="ECO:0007669"/>
    <property type="project" value="TreeGrafter"/>
</dbReference>
<feature type="transmembrane region" description="Helical" evidence="8">
    <location>
        <begin position="192"/>
        <end position="214"/>
    </location>
</feature>
<dbReference type="PRINTS" id="PR01559">
    <property type="entry name" value="DUFFYANTIGEN"/>
</dbReference>
<feature type="transmembrane region" description="Helical" evidence="8">
    <location>
        <begin position="281"/>
        <end position="299"/>
    </location>
</feature>
<keyword evidence="7" id="KW-0807">Transducer</keyword>
<reference evidence="10" key="1">
    <citation type="submission" date="2021-02" db="EMBL/GenBank/DDBJ databases">
        <title>Comparative genomics reveals that relaxation of natural selection precedes convergent phenotypic evolution of cavefish.</title>
        <authorList>
            <person name="Peng Z."/>
        </authorList>
    </citation>
    <scope>NUCLEOTIDE SEQUENCE</scope>
    <source>
        <tissue evidence="10">Muscle</tissue>
    </source>
</reference>
<evidence type="ECO:0000313" key="11">
    <source>
        <dbReference type="Proteomes" id="UP001059041"/>
    </source>
</evidence>
<dbReference type="Gene3D" id="1.20.1070.10">
    <property type="entry name" value="Rhodopsin 7-helix transmembrane proteins"/>
    <property type="match status" value="1"/>
</dbReference>
<gene>
    <name evidence="10" type="ORF">IRJ41_009259</name>
</gene>
<accession>A0A9W8C341</accession>
<dbReference type="PANTHER" id="PTHR10489">
    <property type="entry name" value="CELL ADHESION MOLECULE"/>
    <property type="match status" value="1"/>
</dbReference>
<dbReference type="AlphaFoldDB" id="A0A9W8C341"/>
<name>A0A9W8C341_TRIRA</name>
<evidence type="ECO:0000256" key="6">
    <source>
        <dbReference type="ARBA" id="ARBA00023170"/>
    </source>
</evidence>
<evidence type="ECO:0000256" key="8">
    <source>
        <dbReference type="SAM" id="Phobius"/>
    </source>
</evidence>
<protein>
    <submittedName>
        <fullName evidence="10">Chemokine C-X-C motif receptor 3</fullName>
    </submittedName>
</protein>
<keyword evidence="3 8" id="KW-1133">Transmembrane helix</keyword>
<evidence type="ECO:0000256" key="2">
    <source>
        <dbReference type="ARBA" id="ARBA00022692"/>
    </source>
</evidence>
<comment type="caution">
    <text evidence="10">The sequence shown here is derived from an EMBL/GenBank/DDBJ whole genome shotgun (WGS) entry which is preliminary data.</text>
</comment>
<feature type="transmembrane region" description="Helical" evidence="8">
    <location>
        <begin position="159"/>
        <end position="180"/>
    </location>
</feature>
<evidence type="ECO:0000256" key="1">
    <source>
        <dbReference type="ARBA" id="ARBA00004370"/>
    </source>
</evidence>
<feature type="domain" description="G-protein coupled receptors family 1 profile" evidence="9">
    <location>
        <begin position="99"/>
        <end position="347"/>
    </location>
</feature>
<evidence type="ECO:0000256" key="7">
    <source>
        <dbReference type="ARBA" id="ARBA00023224"/>
    </source>
</evidence>
<dbReference type="GO" id="GO:0060326">
    <property type="term" value="P:cell chemotaxis"/>
    <property type="evidence" value="ECO:0007669"/>
    <property type="project" value="TreeGrafter"/>
</dbReference>
<dbReference type="GO" id="GO:0006955">
    <property type="term" value="P:immune response"/>
    <property type="evidence" value="ECO:0007669"/>
    <property type="project" value="TreeGrafter"/>
</dbReference>
<keyword evidence="5 8" id="KW-0472">Membrane</keyword>
<feature type="transmembrane region" description="Helical" evidence="8">
    <location>
        <begin position="83"/>
        <end position="108"/>
    </location>
</feature>
<feature type="transmembrane region" description="Helical" evidence="8">
    <location>
        <begin position="120"/>
        <end position="139"/>
    </location>
</feature>
<dbReference type="Pfam" id="PF00001">
    <property type="entry name" value="7tm_1"/>
    <property type="match status" value="1"/>
</dbReference>
<sequence length="360" mass="40841">MTLSQDLGPRSSRKQVKFVYHHNCQESICSIVHAKKMDFHTEVINISDFTIFYYDDFYTYSYDYNYSGGDVCGPESSMHFDSIFILVFYCLALVVGLVGNGLVLVVLWKKRMSWNVTDIFILHLSLADVLLLLTLPLWAVEAVKGWSFGTGLCKLTGALFTISLQCGVFMLVCISLDLYLSVIHAVQMKPMVIHCCCLTIWIFCLLLSIPKWMFLQVFVNDRHQDKKECVSLCPSKFSYLAPRLLYHVVGFALPAIILLYCFTCILLRLKCGSHYMQKKRALRVIVALVLSFLISWTPYNITLIIDTIRSANSSDQTSCANTTALNRALTVTSALGFLNWCITPVLYAFEAGTFRKHLLV</sequence>
<keyword evidence="6 10" id="KW-0675">Receptor</keyword>
<evidence type="ECO:0000256" key="4">
    <source>
        <dbReference type="ARBA" id="ARBA00023040"/>
    </source>
</evidence>
<dbReference type="PANTHER" id="PTHR10489:SF671">
    <property type="entry name" value="C-X-C CHEMOKINE RECEPTOR TYPE 3"/>
    <property type="match status" value="1"/>
</dbReference>
<dbReference type="InterPro" id="IPR050119">
    <property type="entry name" value="CCR1-9-like"/>
</dbReference>
<dbReference type="SUPFAM" id="SSF81321">
    <property type="entry name" value="Family A G protein-coupled receptor-like"/>
    <property type="match status" value="1"/>
</dbReference>
<keyword evidence="4" id="KW-0297">G-protein coupled receptor</keyword>
<proteinExistence type="predicted"/>
<keyword evidence="11" id="KW-1185">Reference proteome</keyword>
<evidence type="ECO:0000313" key="10">
    <source>
        <dbReference type="EMBL" id="KAI7806636.1"/>
    </source>
</evidence>
<organism evidence="10 11">
    <name type="scientific">Triplophysa rosa</name>
    <name type="common">Cave loach</name>
    <dbReference type="NCBI Taxonomy" id="992332"/>
    <lineage>
        <taxon>Eukaryota</taxon>
        <taxon>Metazoa</taxon>
        <taxon>Chordata</taxon>
        <taxon>Craniata</taxon>
        <taxon>Vertebrata</taxon>
        <taxon>Euteleostomi</taxon>
        <taxon>Actinopterygii</taxon>
        <taxon>Neopterygii</taxon>
        <taxon>Teleostei</taxon>
        <taxon>Ostariophysi</taxon>
        <taxon>Cypriniformes</taxon>
        <taxon>Nemacheilidae</taxon>
        <taxon>Triplophysa</taxon>
    </lineage>
</organism>
<dbReference type="GO" id="GO:0019957">
    <property type="term" value="F:C-C chemokine binding"/>
    <property type="evidence" value="ECO:0007669"/>
    <property type="project" value="TreeGrafter"/>
</dbReference>
<dbReference type="PROSITE" id="PS50262">
    <property type="entry name" value="G_PROTEIN_RECEP_F1_2"/>
    <property type="match status" value="1"/>
</dbReference>
<dbReference type="InterPro" id="IPR017452">
    <property type="entry name" value="GPCR_Rhodpsn_7TM"/>
</dbReference>
<dbReference type="GO" id="GO:0009897">
    <property type="term" value="C:external side of plasma membrane"/>
    <property type="evidence" value="ECO:0007669"/>
    <property type="project" value="TreeGrafter"/>
</dbReference>
<dbReference type="GO" id="GO:0016493">
    <property type="term" value="F:C-C chemokine receptor activity"/>
    <property type="evidence" value="ECO:0007669"/>
    <property type="project" value="TreeGrafter"/>
</dbReference>
<evidence type="ECO:0000259" key="9">
    <source>
        <dbReference type="PROSITE" id="PS50262"/>
    </source>
</evidence>
<feature type="transmembrane region" description="Helical" evidence="8">
    <location>
        <begin position="244"/>
        <end position="269"/>
    </location>
</feature>